<keyword evidence="3" id="KW-1185">Reference proteome</keyword>
<evidence type="ECO:0000256" key="1">
    <source>
        <dbReference type="SAM" id="Phobius"/>
    </source>
</evidence>
<reference evidence="2 3" key="1">
    <citation type="submission" date="2020-08" db="EMBL/GenBank/DDBJ databases">
        <title>Genomic Encyclopedia of Type Strains, Phase IV (KMG-IV): sequencing the most valuable type-strain genomes for metagenomic binning, comparative biology and taxonomic classification.</title>
        <authorList>
            <person name="Goeker M."/>
        </authorList>
    </citation>
    <scope>NUCLEOTIDE SEQUENCE [LARGE SCALE GENOMIC DNA]</scope>
    <source>
        <strain evidence="2 3">DSM 103737</strain>
    </source>
</reference>
<dbReference type="Proteomes" id="UP000577362">
    <property type="component" value="Unassembled WGS sequence"/>
</dbReference>
<name>A0A840C8W5_9HYPH</name>
<keyword evidence="1" id="KW-0472">Membrane</keyword>
<feature type="transmembrane region" description="Helical" evidence="1">
    <location>
        <begin position="12"/>
        <end position="31"/>
    </location>
</feature>
<organism evidence="2 3">
    <name type="scientific">Chelatococcus caeni</name>
    <dbReference type="NCBI Taxonomy" id="1348468"/>
    <lineage>
        <taxon>Bacteria</taxon>
        <taxon>Pseudomonadati</taxon>
        <taxon>Pseudomonadota</taxon>
        <taxon>Alphaproteobacteria</taxon>
        <taxon>Hyphomicrobiales</taxon>
        <taxon>Chelatococcaceae</taxon>
        <taxon>Chelatococcus</taxon>
    </lineage>
</organism>
<evidence type="ECO:0000313" key="2">
    <source>
        <dbReference type="EMBL" id="MBB4020028.1"/>
    </source>
</evidence>
<protein>
    <submittedName>
        <fullName evidence="2">Uncharacterized protein</fullName>
    </submittedName>
</protein>
<dbReference type="AlphaFoldDB" id="A0A840C8W5"/>
<dbReference type="RefSeq" id="WP_183318867.1">
    <property type="nucleotide sequence ID" value="NZ_JACIEN010000011.1"/>
</dbReference>
<dbReference type="EMBL" id="JACIEN010000011">
    <property type="protein sequence ID" value="MBB4020028.1"/>
    <property type="molecule type" value="Genomic_DNA"/>
</dbReference>
<accession>A0A840C8W5</accession>
<keyword evidence="1" id="KW-0812">Transmembrane</keyword>
<keyword evidence="1" id="KW-1133">Transmembrane helix</keyword>
<proteinExistence type="predicted"/>
<gene>
    <name evidence="2" type="ORF">GGR16_005090</name>
</gene>
<comment type="caution">
    <text evidence="2">The sequence shown here is derived from an EMBL/GenBank/DDBJ whole genome shotgun (WGS) entry which is preliminary data.</text>
</comment>
<sequence length="191" mass="21448">MDAILEYLKTNPAVTAAIIAFIGVIVSAFVANMVSKRSTFITAVTAERSKWIDKLRSNIADLLGVCGAIHMAMPDIKSDKALERRQTADRLIALITLQLNPNDKSGIDQNLIKLLPELVKSSEKDDNSYRVFEERFVRHAQFLLKEEWEKVKSEAKGTTLAWLTGSGCKRWKRAKAYQEFCSAEKQSANLN</sequence>
<evidence type="ECO:0000313" key="3">
    <source>
        <dbReference type="Proteomes" id="UP000577362"/>
    </source>
</evidence>